<evidence type="ECO:0000313" key="4">
    <source>
        <dbReference type="Proteomes" id="UP000431269"/>
    </source>
</evidence>
<feature type="domain" description="Putative Flp pilus-assembly TadG-like N-terminal" evidence="2">
    <location>
        <begin position="20"/>
        <end position="66"/>
    </location>
</feature>
<dbReference type="Pfam" id="PF13400">
    <property type="entry name" value="Tad"/>
    <property type="match status" value="1"/>
</dbReference>
<keyword evidence="1" id="KW-0812">Transmembrane</keyword>
<protein>
    <submittedName>
        <fullName evidence="3">Flp pilus assembly protein TadG</fullName>
    </submittedName>
</protein>
<dbReference type="AlphaFoldDB" id="A0A6I6MMR4"/>
<evidence type="ECO:0000313" key="3">
    <source>
        <dbReference type="EMBL" id="QGZ96590.1"/>
    </source>
</evidence>
<gene>
    <name evidence="3" type="ORF">DSM104635_03450</name>
</gene>
<dbReference type="InterPro" id="IPR028087">
    <property type="entry name" value="Tad_N"/>
</dbReference>
<evidence type="ECO:0000256" key="1">
    <source>
        <dbReference type="SAM" id="Phobius"/>
    </source>
</evidence>
<keyword evidence="1" id="KW-0472">Membrane</keyword>
<evidence type="ECO:0000259" key="2">
    <source>
        <dbReference type="Pfam" id="PF13400"/>
    </source>
</evidence>
<dbReference type="Proteomes" id="UP000431269">
    <property type="component" value="Chromosome"/>
</dbReference>
<dbReference type="RefSeq" id="WP_158767370.1">
    <property type="nucleotide sequence ID" value="NZ_CP047045.1"/>
</dbReference>
<name>A0A6I6MMR4_9CAUL</name>
<keyword evidence="4" id="KW-1185">Reference proteome</keyword>
<sequence>MTARTALRSIAARFAQAERGAVAIYVALTATVTFGIVGLAVDVSRAMIVRSEAQAGADALALAAASQLDGTPSAIARANTAIANLVENSQRFASTGPGPVSFSSVRFLSGLPSSDNSPITGAFVTTDPLLARFVEVTTAPLSHSNTFLLAVGATPSINISTDAVAGCNQAICRAPPMMICNPAEQGNPGASFDIDVWRGRQIKFLHQGGAGASWAPGNFGYLEVNGSGANALRDALASINGGNICYGRSVTTEPGAKNGASNALNVRFGIYQNPGFGNASNNPTFAPDVNVRAMPRDLVFTGPANRFGNGHWNCNAYWSANFASSSVPKPAGCTASTSGYTRFEQYEYEIAHGLDLQSPANAANELADRRIIYVAVVNCLDENVHGSMSVRPLTYLKVFLTEPVNDPSGVEIMGEIVDIVQLGDDDGVLHDIVQLYR</sequence>
<dbReference type="EMBL" id="CP047045">
    <property type="protein sequence ID" value="QGZ96590.1"/>
    <property type="molecule type" value="Genomic_DNA"/>
</dbReference>
<reference evidence="4" key="1">
    <citation type="submission" date="2019-12" db="EMBL/GenBank/DDBJ databases">
        <title>Complete genome of Terracaulis silvestris 0127_4.</title>
        <authorList>
            <person name="Vieira S."/>
            <person name="Riedel T."/>
            <person name="Sproer C."/>
            <person name="Pascual J."/>
            <person name="Boedeker C."/>
            <person name="Overmann J."/>
        </authorList>
    </citation>
    <scope>NUCLEOTIDE SEQUENCE [LARGE SCALE GENOMIC DNA]</scope>
    <source>
        <strain evidence="4">0127_4</strain>
    </source>
</reference>
<proteinExistence type="predicted"/>
<dbReference type="KEGG" id="tsv:DSM104635_03450"/>
<organism evidence="3 4">
    <name type="scientific">Terricaulis silvestris</name>
    <dbReference type="NCBI Taxonomy" id="2686094"/>
    <lineage>
        <taxon>Bacteria</taxon>
        <taxon>Pseudomonadati</taxon>
        <taxon>Pseudomonadota</taxon>
        <taxon>Alphaproteobacteria</taxon>
        <taxon>Caulobacterales</taxon>
        <taxon>Caulobacteraceae</taxon>
        <taxon>Terricaulis</taxon>
    </lineage>
</organism>
<keyword evidence="1" id="KW-1133">Transmembrane helix</keyword>
<accession>A0A6I6MMR4</accession>
<feature type="transmembrane region" description="Helical" evidence="1">
    <location>
        <begin position="21"/>
        <end position="41"/>
    </location>
</feature>